<organism evidence="1 2">
    <name type="scientific">Hyaloscypha hepaticicola</name>
    <dbReference type="NCBI Taxonomy" id="2082293"/>
    <lineage>
        <taxon>Eukaryota</taxon>
        <taxon>Fungi</taxon>
        <taxon>Dikarya</taxon>
        <taxon>Ascomycota</taxon>
        <taxon>Pezizomycotina</taxon>
        <taxon>Leotiomycetes</taxon>
        <taxon>Helotiales</taxon>
        <taxon>Hyaloscyphaceae</taxon>
        <taxon>Hyaloscypha</taxon>
    </lineage>
</organism>
<dbReference type="EMBL" id="KZ613466">
    <property type="protein sequence ID" value="PMD27072.1"/>
    <property type="molecule type" value="Genomic_DNA"/>
</dbReference>
<proteinExistence type="predicted"/>
<evidence type="ECO:0000313" key="2">
    <source>
        <dbReference type="Proteomes" id="UP000235672"/>
    </source>
</evidence>
<dbReference type="AlphaFoldDB" id="A0A2J6QLG2"/>
<dbReference type="Proteomes" id="UP000235672">
    <property type="component" value="Unassembled WGS sequence"/>
</dbReference>
<dbReference type="OrthoDB" id="4487429at2759"/>
<name>A0A2J6QLG2_9HELO</name>
<sequence>PSKRDVIIRKNTNLVELKQLGFDPLDPPSIQSDDQEKDNAFCEDLRKIGGKWWIVRKRCLDVHFLDWSDTEPIDGELRVVWFGWPKEGGLLVIQFEQDERPDDIRKLRMAATMEKKGATF</sequence>
<reference evidence="1 2" key="1">
    <citation type="submission" date="2016-05" db="EMBL/GenBank/DDBJ databases">
        <title>A degradative enzymes factory behind the ericoid mycorrhizal symbiosis.</title>
        <authorList>
            <consortium name="DOE Joint Genome Institute"/>
            <person name="Martino E."/>
            <person name="Morin E."/>
            <person name="Grelet G."/>
            <person name="Kuo A."/>
            <person name="Kohler A."/>
            <person name="Daghino S."/>
            <person name="Barry K."/>
            <person name="Choi C."/>
            <person name="Cichocki N."/>
            <person name="Clum A."/>
            <person name="Copeland A."/>
            <person name="Hainaut M."/>
            <person name="Haridas S."/>
            <person name="Labutti K."/>
            <person name="Lindquist E."/>
            <person name="Lipzen A."/>
            <person name="Khouja H.-R."/>
            <person name="Murat C."/>
            <person name="Ohm R."/>
            <person name="Olson A."/>
            <person name="Spatafora J."/>
            <person name="Veneault-Fourrey C."/>
            <person name="Henrissat B."/>
            <person name="Grigoriev I."/>
            <person name="Martin F."/>
            <person name="Perotto S."/>
        </authorList>
    </citation>
    <scope>NUCLEOTIDE SEQUENCE [LARGE SCALE GENOMIC DNA]</scope>
    <source>
        <strain evidence="1 2">UAMH 7357</strain>
    </source>
</reference>
<protein>
    <submittedName>
        <fullName evidence="1">Uncharacterized protein</fullName>
    </submittedName>
</protein>
<gene>
    <name evidence="1" type="ORF">NA56DRAFT_725893</name>
</gene>
<keyword evidence="2" id="KW-1185">Reference proteome</keyword>
<evidence type="ECO:0000313" key="1">
    <source>
        <dbReference type="EMBL" id="PMD27072.1"/>
    </source>
</evidence>
<accession>A0A2J6QLG2</accession>
<feature type="non-terminal residue" evidence="1">
    <location>
        <position position="1"/>
    </location>
</feature>